<dbReference type="Proteomes" id="UP000332933">
    <property type="component" value="Unassembled WGS sequence"/>
</dbReference>
<sequence>MNAKPPLPPWTLLGRLTHRLHVEWETAWCKSDPSHGKNFFTLVEQCERSHECSPLQSAMIMTMLEVLLTKPIRRPVPIDCMHVREFERAVDVFFQTLDAAAAPSVYDMPVDVVMRFAAALPSWKDCGAGQWVGRALVEVLA</sequence>
<keyword evidence="3" id="KW-1185">Reference proteome</keyword>
<organism evidence="2 3">
    <name type="scientific">Aphanomyces stellatus</name>
    <dbReference type="NCBI Taxonomy" id="120398"/>
    <lineage>
        <taxon>Eukaryota</taxon>
        <taxon>Sar</taxon>
        <taxon>Stramenopiles</taxon>
        <taxon>Oomycota</taxon>
        <taxon>Saprolegniomycetes</taxon>
        <taxon>Saprolegniales</taxon>
        <taxon>Verrucalvaceae</taxon>
        <taxon>Aphanomyces</taxon>
    </lineage>
</organism>
<name>A0A485KZS5_9STRA</name>
<gene>
    <name evidence="2" type="primary">Aste57867_13812</name>
    <name evidence="1" type="ORF">As57867_013762</name>
    <name evidence="2" type="ORF">ASTE57867_13812</name>
</gene>
<dbReference type="EMBL" id="CAADRA010005503">
    <property type="protein sequence ID" value="VFT90644.1"/>
    <property type="molecule type" value="Genomic_DNA"/>
</dbReference>
<proteinExistence type="predicted"/>
<protein>
    <submittedName>
        <fullName evidence="2">Aste57867_13812 protein</fullName>
    </submittedName>
</protein>
<evidence type="ECO:0000313" key="2">
    <source>
        <dbReference type="EMBL" id="VFT90644.1"/>
    </source>
</evidence>
<reference evidence="1" key="2">
    <citation type="submission" date="2019-06" db="EMBL/GenBank/DDBJ databases">
        <title>Genomics analysis of Aphanomyces spp. identifies a new class of oomycete effector associated with host adaptation.</title>
        <authorList>
            <person name="Gaulin E."/>
        </authorList>
    </citation>
    <scope>NUCLEOTIDE SEQUENCE</scope>
    <source>
        <strain evidence="1">CBS 578.67</strain>
    </source>
</reference>
<dbReference type="AlphaFoldDB" id="A0A485KZS5"/>
<evidence type="ECO:0000313" key="1">
    <source>
        <dbReference type="EMBL" id="KAF0695378.1"/>
    </source>
</evidence>
<reference evidence="2 3" key="1">
    <citation type="submission" date="2019-03" db="EMBL/GenBank/DDBJ databases">
        <authorList>
            <person name="Gaulin E."/>
            <person name="Dumas B."/>
        </authorList>
    </citation>
    <scope>NUCLEOTIDE SEQUENCE [LARGE SCALE GENOMIC DNA]</scope>
    <source>
        <strain evidence="2">CBS 568.67</strain>
    </source>
</reference>
<dbReference type="EMBL" id="VJMH01005482">
    <property type="protein sequence ID" value="KAF0695378.1"/>
    <property type="molecule type" value="Genomic_DNA"/>
</dbReference>
<evidence type="ECO:0000313" key="3">
    <source>
        <dbReference type="Proteomes" id="UP000332933"/>
    </source>
</evidence>
<accession>A0A485KZS5</accession>